<dbReference type="InterPro" id="IPR011047">
    <property type="entry name" value="Quinoprotein_ADH-like_sf"/>
</dbReference>
<gene>
    <name evidence="4" type="ORF">ACFPIJ_41640</name>
</gene>
<dbReference type="RefSeq" id="WP_380124085.1">
    <property type="nucleotide sequence ID" value="NZ_JBHSIU010000060.1"/>
</dbReference>
<feature type="signal peptide" evidence="2">
    <location>
        <begin position="1"/>
        <end position="27"/>
    </location>
</feature>
<sequence>MISRMAAVVAACVSGTLLAGGASPAAAATPGNWPQHGGGAANDNYQPDAGGLDVRRQVWQRQAGGDDTVGGAAVAGGKLTVAYGKGALRRVDVRTGAVTVVGKLAGRRPQQLADVDGALYLRSLDADGTRSRLASYDRAGTRRWEVTLPADDAILPFTVAAGLVLVTSGPKCRELCTGYHLRAYRTRNGTLAWSGAVDGDAGGAPAVVGDTVVQGAYGPVRGTGDGSGGANLLFAFNVRTGVRQWTRIRPGFSVAGDRGSLLVSGFGPDALCSLNPATGGARWCQGTPAADEWVDGLSAGGGAVFGYGLTGTVRRYHPASGATAWSTPLALPGHEYNALHAALVSGGGFVYAAVHHGNFTPESEFTEIVVLRAADGHVVRRLRLAGYDDTAAELMLASGRLLLIGDHTIRAFG</sequence>
<dbReference type="PANTHER" id="PTHR34512">
    <property type="entry name" value="CELL SURFACE PROTEIN"/>
    <property type="match status" value="1"/>
</dbReference>
<dbReference type="Gene3D" id="2.130.10.10">
    <property type="entry name" value="YVTN repeat-like/Quinoprotein amine dehydrogenase"/>
    <property type="match status" value="1"/>
</dbReference>
<dbReference type="Pfam" id="PF13360">
    <property type="entry name" value="PQQ_2"/>
    <property type="match status" value="1"/>
</dbReference>
<comment type="caution">
    <text evidence="4">The sequence shown here is derived from an EMBL/GenBank/DDBJ whole genome shotgun (WGS) entry which is preliminary data.</text>
</comment>
<keyword evidence="5" id="KW-1185">Reference proteome</keyword>
<dbReference type="Proteomes" id="UP001595912">
    <property type="component" value="Unassembled WGS sequence"/>
</dbReference>
<evidence type="ECO:0000256" key="2">
    <source>
        <dbReference type="SAM" id="SignalP"/>
    </source>
</evidence>
<feature type="region of interest" description="Disordered" evidence="1">
    <location>
        <begin position="24"/>
        <end position="47"/>
    </location>
</feature>
<organism evidence="4 5">
    <name type="scientific">Dactylosporangium cerinum</name>
    <dbReference type="NCBI Taxonomy" id="1434730"/>
    <lineage>
        <taxon>Bacteria</taxon>
        <taxon>Bacillati</taxon>
        <taxon>Actinomycetota</taxon>
        <taxon>Actinomycetes</taxon>
        <taxon>Micromonosporales</taxon>
        <taxon>Micromonosporaceae</taxon>
        <taxon>Dactylosporangium</taxon>
    </lineage>
</organism>
<evidence type="ECO:0000313" key="4">
    <source>
        <dbReference type="EMBL" id="MFC5004317.1"/>
    </source>
</evidence>
<accession>A0ABV9W6K5</accession>
<name>A0ABV9W6K5_9ACTN</name>
<feature type="domain" description="Pyrrolo-quinoline quinone repeat" evidence="3">
    <location>
        <begin position="131"/>
        <end position="289"/>
    </location>
</feature>
<dbReference type="PANTHER" id="PTHR34512:SF30">
    <property type="entry name" value="OUTER MEMBRANE PROTEIN ASSEMBLY FACTOR BAMB"/>
    <property type="match status" value="1"/>
</dbReference>
<keyword evidence="2" id="KW-0732">Signal</keyword>
<feature type="chain" id="PRO_5045259705" evidence="2">
    <location>
        <begin position="28"/>
        <end position="413"/>
    </location>
</feature>
<dbReference type="InterPro" id="IPR002372">
    <property type="entry name" value="PQQ_rpt_dom"/>
</dbReference>
<dbReference type="InterPro" id="IPR015943">
    <property type="entry name" value="WD40/YVTN_repeat-like_dom_sf"/>
</dbReference>
<dbReference type="EMBL" id="JBHSIU010000060">
    <property type="protein sequence ID" value="MFC5004317.1"/>
    <property type="molecule type" value="Genomic_DNA"/>
</dbReference>
<dbReference type="SUPFAM" id="SSF50998">
    <property type="entry name" value="Quinoprotein alcohol dehydrogenase-like"/>
    <property type="match status" value="2"/>
</dbReference>
<evidence type="ECO:0000256" key="1">
    <source>
        <dbReference type="SAM" id="MobiDB-lite"/>
    </source>
</evidence>
<protein>
    <submittedName>
        <fullName evidence="4">PQQ-binding-like beta-propeller repeat protein</fullName>
    </submittedName>
</protein>
<evidence type="ECO:0000313" key="5">
    <source>
        <dbReference type="Proteomes" id="UP001595912"/>
    </source>
</evidence>
<evidence type="ECO:0000259" key="3">
    <source>
        <dbReference type="Pfam" id="PF13360"/>
    </source>
</evidence>
<reference evidence="5" key="1">
    <citation type="journal article" date="2019" name="Int. J. Syst. Evol. Microbiol.">
        <title>The Global Catalogue of Microorganisms (GCM) 10K type strain sequencing project: providing services to taxonomists for standard genome sequencing and annotation.</title>
        <authorList>
            <consortium name="The Broad Institute Genomics Platform"/>
            <consortium name="The Broad Institute Genome Sequencing Center for Infectious Disease"/>
            <person name="Wu L."/>
            <person name="Ma J."/>
        </authorList>
    </citation>
    <scope>NUCLEOTIDE SEQUENCE [LARGE SCALE GENOMIC DNA]</scope>
    <source>
        <strain evidence="5">CGMCC 4.7152</strain>
    </source>
</reference>
<proteinExistence type="predicted"/>